<dbReference type="Proteomes" id="UP000003343">
    <property type="component" value="Unassembled WGS sequence"/>
</dbReference>
<organism evidence="4 5">
    <name type="scientific">Mobiluncus holmesii ATCC 35242</name>
    <dbReference type="NCBI Taxonomy" id="887899"/>
    <lineage>
        <taxon>Bacteria</taxon>
        <taxon>Bacillati</taxon>
        <taxon>Actinomycetota</taxon>
        <taxon>Actinomycetes</taxon>
        <taxon>Actinomycetales</taxon>
        <taxon>Actinomycetaceae</taxon>
        <taxon>Mobiluncus</taxon>
    </lineage>
</organism>
<reference evidence="4 5" key="1">
    <citation type="submission" date="2010-12" db="EMBL/GenBank/DDBJ databases">
        <authorList>
            <person name="Muzny D."/>
            <person name="Qin X."/>
            <person name="Deng J."/>
            <person name="Jiang H."/>
            <person name="Liu Y."/>
            <person name="Qu J."/>
            <person name="Song X.-Z."/>
            <person name="Zhang L."/>
            <person name="Thornton R."/>
            <person name="Coyle M."/>
            <person name="Francisco L."/>
            <person name="Jackson L."/>
            <person name="Javaid M."/>
            <person name="Korchina V."/>
            <person name="Kovar C."/>
            <person name="Mata R."/>
            <person name="Mathew T."/>
            <person name="Ngo R."/>
            <person name="Nguyen L."/>
            <person name="Nguyen N."/>
            <person name="Okwuonu G."/>
            <person name="Ongeri F."/>
            <person name="Pham C."/>
            <person name="Simmons D."/>
            <person name="Wilczek-Boney K."/>
            <person name="Hale W."/>
            <person name="Jakkamsetti A."/>
            <person name="Pham P."/>
            <person name="Ruth R."/>
            <person name="San Lucas F."/>
            <person name="Warren J."/>
            <person name="Zhang J."/>
            <person name="Zhao Z."/>
            <person name="Zhou C."/>
            <person name="Zhu D."/>
            <person name="Lee S."/>
            <person name="Bess C."/>
            <person name="Blankenburg K."/>
            <person name="Forbes L."/>
            <person name="Fu Q."/>
            <person name="Gubbala S."/>
            <person name="Hirani K."/>
            <person name="Jayaseelan J.C."/>
            <person name="Lara F."/>
            <person name="Munidasa M."/>
            <person name="Palculict T."/>
            <person name="Patil S."/>
            <person name="Pu L.-L."/>
            <person name="Saada N."/>
            <person name="Tang L."/>
            <person name="Weissenberger G."/>
            <person name="Zhu Y."/>
            <person name="Hemphill L."/>
            <person name="Shang Y."/>
            <person name="Youmans B."/>
            <person name="Ayvaz T."/>
            <person name="Ross M."/>
            <person name="Santibanez J."/>
            <person name="Aqrawi P."/>
            <person name="Gross S."/>
            <person name="Joshi V."/>
            <person name="Fowler G."/>
            <person name="Nazareth L."/>
            <person name="Reid J."/>
            <person name="Worley K."/>
            <person name="Petrosino J."/>
            <person name="Highlander S."/>
            <person name="Gibbs R."/>
        </authorList>
    </citation>
    <scope>NUCLEOTIDE SEQUENCE [LARGE SCALE GENOMIC DNA]</scope>
    <source>
        <strain evidence="4 5">ATCC 35242</strain>
    </source>
</reference>
<evidence type="ECO:0000256" key="2">
    <source>
        <dbReference type="ARBA" id="ARBA00059092"/>
    </source>
</evidence>
<proteinExistence type="inferred from homology"/>
<name>E6M5L5_9ACTO</name>
<comment type="caution">
    <text evidence="4">The sequence shown here is derived from an EMBL/GenBank/DDBJ whole genome shotgun (WGS) entry which is preliminary data.</text>
</comment>
<protein>
    <submittedName>
        <fullName evidence="4">CobQ/CobB/MinD/ParA nucleotide binding domain protein</fullName>
    </submittedName>
</protein>
<feature type="domain" description="AAA" evidence="3">
    <location>
        <begin position="83"/>
        <end position="261"/>
    </location>
</feature>
<dbReference type="PANTHER" id="PTHR13696:SF52">
    <property type="entry name" value="PARA FAMILY PROTEIN CT_582"/>
    <property type="match status" value="1"/>
</dbReference>
<gene>
    <name evidence="4" type="ORF">HMPREF0576_1605</name>
</gene>
<dbReference type="EMBL" id="AEPZ01000010">
    <property type="protein sequence ID" value="EFU81763.1"/>
    <property type="molecule type" value="Genomic_DNA"/>
</dbReference>
<dbReference type="FunFam" id="3.40.50.300:FF:000285">
    <property type="entry name" value="Sporulation initiation inhibitor Soj"/>
    <property type="match status" value="1"/>
</dbReference>
<comment type="similarity">
    <text evidence="1">Belongs to the ParA family.</text>
</comment>
<dbReference type="PANTHER" id="PTHR13696">
    <property type="entry name" value="P-LOOP CONTAINING NUCLEOSIDE TRIPHOSPHATE HYDROLASE"/>
    <property type="match status" value="1"/>
</dbReference>
<dbReference type="CDD" id="cd02042">
    <property type="entry name" value="ParAB_family"/>
    <property type="match status" value="1"/>
</dbReference>
<sequence length="341" mass="37715">MNFFTIPHEVNWKERREFMVAENERPKVVVPHHIERPDSIHRTLRPRVPTSENETPIARELRKSLELRQTIASEETPHLRHSHIVALANQKGGVGKTTTLVNMAMSLAKRGVEVLVIDTDPQGNASTALGIDHHVGTPSLYDVYTGESTLAEVAQPCPQEESLLVVPATVDLAGVEMELADQADRSFYLRRAIDSFLEGKSGCLILIDCPPSLGLLTVNAFCAARWVVIPVQAEYYALEGISLLTDTVDKIRDALNPQLEVLAFLITMFDKRTNLAAQVESDVRSHYPEQTLSTNIPRQVAISEAPSWGQTVITYEKNSAGSLAYQMAALELLGKLATKEN</sequence>
<evidence type="ECO:0000313" key="4">
    <source>
        <dbReference type="EMBL" id="EFU81763.1"/>
    </source>
</evidence>
<dbReference type="InterPro" id="IPR027417">
    <property type="entry name" value="P-loop_NTPase"/>
</dbReference>
<keyword evidence="5" id="KW-1185">Reference proteome</keyword>
<dbReference type="Gene3D" id="3.40.50.300">
    <property type="entry name" value="P-loop containing nucleotide triphosphate hydrolases"/>
    <property type="match status" value="1"/>
</dbReference>
<dbReference type="AlphaFoldDB" id="E6M5L5"/>
<evidence type="ECO:0000259" key="3">
    <source>
        <dbReference type="Pfam" id="PF13614"/>
    </source>
</evidence>
<dbReference type="Pfam" id="PF13614">
    <property type="entry name" value="AAA_31"/>
    <property type="match status" value="1"/>
</dbReference>
<dbReference type="InterPro" id="IPR025669">
    <property type="entry name" value="AAA_dom"/>
</dbReference>
<dbReference type="HOGENOM" id="CLU_037612_8_0_11"/>
<evidence type="ECO:0000256" key="1">
    <source>
        <dbReference type="ARBA" id="ARBA00006976"/>
    </source>
</evidence>
<accession>E6M5L5</accession>
<dbReference type="SUPFAM" id="SSF52540">
    <property type="entry name" value="P-loop containing nucleoside triphosphate hydrolases"/>
    <property type="match status" value="1"/>
</dbReference>
<dbReference type="InterPro" id="IPR050678">
    <property type="entry name" value="DNA_Partitioning_ATPase"/>
</dbReference>
<evidence type="ECO:0000313" key="5">
    <source>
        <dbReference type="Proteomes" id="UP000003343"/>
    </source>
</evidence>
<comment type="function">
    <text evidence="2">May play a role in septum formation.</text>
</comment>